<dbReference type="STRING" id="1423724.FC32_GL000456"/>
<name>A0A0R1U0Z5_9LACO</name>
<dbReference type="eggNOG" id="COG2856">
    <property type="taxonomic scope" value="Bacteria"/>
</dbReference>
<accession>A0A0R1U0Z5</accession>
<evidence type="ECO:0000313" key="3">
    <source>
        <dbReference type="Proteomes" id="UP000051324"/>
    </source>
</evidence>
<dbReference type="RefSeq" id="WP_025087816.1">
    <property type="nucleotide sequence ID" value="NZ_AZFT01000049.1"/>
</dbReference>
<sequence length="159" mass="18484">MTREDIRNSISDLVRKFDTTDPNEICDNLGIARLNNDLGSEIMGYRLQYKRISIIVLNTRNTEQENYVTCCHELGHHVCGHSTNTEFLKHSNLVYVRQGVEYEANVFMVELLTYDANAACFSSEEQLLKSRNVPKWAERYVDWNYIKNNADLSSFDSIY</sequence>
<dbReference type="PATRIC" id="fig|1423724.4.peg.481"/>
<evidence type="ECO:0000259" key="1">
    <source>
        <dbReference type="Pfam" id="PF06114"/>
    </source>
</evidence>
<dbReference type="Proteomes" id="UP000051324">
    <property type="component" value="Unassembled WGS sequence"/>
</dbReference>
<gene>
    <name evidence="2" type="ORF">FC32_GL000456</name>
</gene>
<protein>
    <submittedName>
        <fullName evidence="2">Toxin-antitoxin system, toxin component</fullName>
    </submittedName>
</protein>
<dbReference type="InterPro" id="IPR010359">
    <property type="entry name" value="IrrE_HExxH"/>
</dbReference>
<reference evidence="2 3" key="1">
    <citation type="journal article" date="2015" name="Genome Announc.">
        <title>Expanding the biotechnology potential of lactobacilli through comparative genomics of 213 strains and associated genera.</title>
        <authorList>
            <person name="Sun Z."/>
            <person name="Harris H.M."/>
            <person name="McCann A."/>
            <person name="Guo C."/>
            <person name="Argimon S."/>
            <person name="Zhang W."/>
            <person name="Yang X."/>
            <person name="Jeffery I.B."/>
            <person name="Cooney J.C."/>
            <person name="Kagawa T.F."/>
            <person name="Liu W."/>
            <person name="Song Y."/>
            <person name="Salvetti E."/>
            <person name="Wrobel A."/>
            <person name="Rasinkangas P."/>
            <person name="Parkhill J."/>
            <person name="Rea M.C."/>
            <person name="O'Sullivan O."/>
            <person name="Ritari J."/>
            <person name="Douillard F.P."/>
            <person name="Paul Ross R."/>
            <person name="Yang R."/>
            <person name="Briner A.E."/>
            <person name="Felis G.E."/>
            <person name="de Vos W.M."/>
            <person name="Barrangou R."/>
            <person name="Klaenhammer T.R."/>
            <person name="Caufield P.W."/>
            <person name="Cui Y."/>
            <person name="Zhang H."/>
            <person name="O'Toole P.W."/>
        </authorList>
    </citation>
    <scope>NUCLEOTIDE SEQUENCE [LARGE SCALE GENOMIC DNA]</scope>
    <source>
        <strain evidence="2 3">DSM 16634</strain>
    </source>
</reference>
<dbReference type="Pfam" id="PF06114">
    <property type="entry name" value="Peptidase_M78"/>
    <property type="match status" value="1"/>
</dbReference>
<feature type="domain" description="IrrE N-terminal-like" evidence="1">
    <location>
        <begin position="29"/>
        <end position="113"/>
    </location>
</feature>
<dbReference type="Gene3D" id="1.10.10.2910">
    <property type="match status" value="1"/>
</dbReference>
<comment type="caution">
    <text evidence="2">The sequence shown here is derived from an EMBL/GenBank/DDBJ whole genome shotgun (WGS) entry which is preliminary data.</text>
</comment>
<dbReference type="AlphaFoldDB" id="A0A0R1U0Z5"/>
<evidence type="ECO:0000313" key="2">
    <source>
        <dbReference type="EMBL" id="KRL84565.1"/>
    </source>
</evidence>
<dbReference type="OrthoDB" id="9816277at2"/>
<organism evidence="2 3">
    <name type="scientific">Ligilactobacillus apodemi DSM 16634 = JCM 16172</name>
    <dbReference type="NCBI Taxonomy" id="1423724"/>
    <lineage>
        <taxon>Bacteria</taxon>
        <taxon>Bacillati</taxon>
        <taxon>Bacillota</taxon>
        <taxon>Bacilli</taxon>
        <taxon>Lactobacillales</taxon>
        <taxon>Lactobacillaceae</taxon>
        <taxon>Ligilactobacillus</taxon>
    </lineage>
</organism>
<proteinExistence type="predicted"/>
<keyword evidence="3" id="KW-1185">Reference proteome</keyword>
<dbReference type="EMBL" id="AZFT01000049">
    <property type="protein sequence ID" value="KRL84565.1"/>
    <property type="molecule type" value="Genomic_DNA"/>
</dbReference>